<organism evidence="2 3">
    <name type="scientific">Reticulomyxa filosa</name>
    <dbReference type="NCBI Taxonomy" id="46433"/>
    <lineage>
        <taxon>Eukaryota</taxon>
        <taxon>Sar</taxon>
        <taxon>Rhizaria</taxon>
        <taxon>Retaria</taxon>
        <taxon>Foraminifera</taxon>
        <taxon>Monothalamids</taxon>
        <taxon>Reticulomyxidae</taxon>
        <taxon>Reticulomyxa</taxon>
    </lineage>
</organism>
<evidence type="ECO:0000259" key="1">
    <source>
        <dbReference type="Pfam" id="PF07738"/>
    </source>
</evidence>
<dbReference type="Proteomes" id="UP000023152">
    <property type="component" value="Unassembled WGS sequence"/>
</dbReference>
<dbReference type="Gene3D" id="2.60.120.260">
    <property type="entry name" value="Galactose-binding domain-like"/>
    <property type="match status" value="1"/>
</dbReference>
<name>X6NYR1_RETFI</name>
<protein>
    <recommendedName>
        <fullName evidence="1">SUN domain-containing protein</fullName>
    </recommendedName>
</protein>
<keyword evidence="3" id="KW-1185">Reference proteome</keyword>
<feature type="domain" description="SUN" evidence="1">
    <location>
        <begin position="101"/>
        <end position="215"/>
    </location>
</feature>
<evidence type="ECO:0000313" key="3">
    <source>
        <dbReference type="Proteomes" id="UP000023152"/>
    </source>
</evidence>
<gene>
    <name evidence="2" type="ORF">RFI_06720</name>
</gene>
<comment type="caution">
    <text evidence="2">The sequence shown here is derived from an EMBL/GenBank/DDBJ whole genome shotgun (WGS) entry which is preliminary data.</text>
</comment>
<reference evidence="2 3" key="1">
    <citation type="journal article" date="2013" name="Curr. Biol.">
        <title>The Genome of the Foraminiferan Reticulomyxa filosa.</title>
        <authorList>
            <person name="Glockner G."/>
            <person name="Hulsmann N."/>
            <person name="Schleicher M."/>
            <person name="Noegel A.A."/>
            <person name="Eichinger L."/>
            <person name="Gallinger C."/>
            <person name="Pawlowski J."/>
            <person name="Sierra R."/>
            <person name="Euteneuer U."/>
            <person name="Pillet L."/>
            <person name="Moustafa A."/>
            <person name="Platzer M."/>
            <person name="Groth M."/>
            <person name="Szafranski K."/>
            <person name="Schliwa M."/>
        </authorList>
    </citation>
    <scope>NUCLEOTIDE SEQUENCE [LARGE SCALE GENOMIC DNA]</scope>
</reference>
<dbReference type="Pfam" id="PF07738">
    <property type="entry name" value="Sad1_UNC"/>
    <property type="match status" value="1"/>
</dbReference>
<evidence type="ECO:0000313" key="2">
    <source>
        <dbReference type="EMBL" id="ETO30402.1"/>
    </source>
</evidence>
<sequence length="231" mass="26522">MNNRVNELISQLINKSTATNEVPPTAATDEQIKKIKDLVYKELRRPVNRAFRLVGTSRLLNDENDLLSVLKVIAPENTKSRTLPEVDLFMKNELESDDLPISDCLFMINEERPYVDIELSQRLIPTRFEYTHISQTHLKTDAMKLAKPIYFAVMAKKFKDEYFVTLGEWDMPSEESTLSVNLTDQNPEDFDFDVVRVIAVANPESRYVSVYRIKILSDGSASERDTDITTP</sequence>
<proteinExistence type="predicted"/>
<dbReference type="InterPro" id="IPR012919">
    <property type="entry name" value="SUN_dom"/>
</dbReference>
<dbReference type="AlphaFoldDB" id="X6NYR1"/>
<dbReference type="EMBL" id="ASPP01005499">
    <property type="protein sequence ID" value="ETO30402.1"/>
    <property type="molecule type" value="Genomic_DNA"/>
</dbReference>
<accession>X6NYR1</accession>